<sequence>MRLSKQTAIRLILAAEASNKYIADLLADRDQSPAEVEEWVDLNQAIATAQSELGIYNLPPEWFDADDNKIRGLLFPGQSGVIDGIAYHWQPANVARRIPAGFYRGKRVKA</sequence>
<keyword evidence="2" id="KW-1185">Reference proteome</keyword>
<protein>
    <submittedName>
        <fullName evidence="1">Uncharacterized protein</fullName>
    </submittedName>
</protein>
<dbReference type="Proteomes" id="UP000515873">
    <property type="component" value="Chromosome"/>
</dbReference>
<evidence type="ECO:0000313" key="2">
    <source>
        <dbReference type="Proteomes" id="UP000515873"/>
    </source>
</evidence>
<dbReference type="KEGG" id="dtl:H8F01_00605"/>
<name>A0A7G8Q4K8_9GAMM</name>
<gene>
    <name evidence="1" type="ORF">H8F01_00605</name>
</gene>
<organism evidence="1 2">
    <name type="scientific">Dyella telluris</name>
    <dbReference type="NCBI Taxonomy" id="2763498"/>
    <lineage>
        <taxon>Bacteria</taxon>
        <taxon>Pseudomonadati</taxon>
        <taxon>Pseudomonadota</taxon>
        <taxon>Gammaproteobacteria</taxon>
        <taxon>Lysobacterales</taxon>
        <taxon>Rhodanobacteraceae</taxon>
        <taxon>Dyella</taxon>
    </lineage>
</organism>
<accession>A0A7G8Q4K8</accession>
<dbReference type="AlphaFoldDB" id="A0A7G8Q4K8"/>
<evidence type="ECO:0000313" key="1">
    <source>
        <dbReference type="EMBL" id="QNK01716.1"/>
    </source>
</evidence>
<proteinExistence type="predicted"/>
<dbReference type="RefSeq" id="WP_187057175.1">
    <property type="nucleotide sequence ID" value="NZ_CP060412.1"/>
</dbReference>
<dbReference type="EMBL" id="CP060412">
    <property type="protein sequence ID" value="QNK01716.1"/>
    <property type="molecule type" value="Genomic_DNA"/>
</dbReference>
<reference evidence="1 2" key="1">
    <citation type="submission" date="2020-08" db="EMBL/GenBank/DDBJ databases">
        <title>Dyella sp. G9 isolated from forest soil.</title>
        <authorList>
            <person name="Fu J."/>
            <person name="Qiu L."/>
        </authorList>
    </citation>
    <scope>NUCLEOTIDE SEQUENCE [LARGE SCALE GENOMIC DNA]</scope>
    <source>
        <strain evidence="1 2">G9</strain>
    </source>
</reference>